<gene>
    <name evidence="1" type="ORF">CKAH01_18414</name>
</gene>
<evidence type="ECO:0000313" key="1">
    <source>
        <dbReference type="EMBL" id="KAK2743332.1"/>
    </source>
</evidence>
<name>A0AAD9Y690_COLKA</name>
<dbReference type="Proteomes" id="UP001281614">
    <property type="component" value="Unassembled WGS sequence"/>
</dbReference>
<comment type="caution">
    <text evidence="1">The sequence shown here is derived from an EMBL/GenBank/DDBJ whole genome shotgun (WGS) entry which is preliminary data.</text>
</comment>
<organism evidence="1 2">
    <name type="scientific">Colletotrichum kahawae</name>
    <name type="common">Coffee berry disease fungus</name>
    <dbReference type="NCBI Taxonomy" id="34407"/>
    <lineage>
        <taxon>Eukaryota</taxon>
        <taxon>Fungi</taxon>
        <taxon>Dikarya</taxon>
        <taxon>Ascomycota</taxon>
        <taxon>Pezizomycotina</taxon>
        <taxon>Sordariomycetes</taxon>
        <taxon>Hypocreomycetidae</taxon>
        <taxon>Glomerellales</taxon>
        <taxon>Glomerellaceae</taxon>
        <taxon>Colletotrichum</taxon>
        <taxon>Colletotrichum gloeosporioides species complex</taxon>
    </lineage>
</organism>
<accession>A0AAD9Y690</accession>
<evidence type="ECO:0000313" key="2">
    <source>
        <dbReference type="Proteomes" id="UP001281614"/>
    </source>
</evidence>
<keyword evidence="2" id="KW-1185">Reference proteome</keyword>
<reference evidence="1" key="1">
    <citation type="submission" date="2023-02" db="EMBL/GenBank/DDBJ databases">
        <title>Colletotrichum kahawae CIFC_Que2 genome sequencing and assembly.</title>
        <authorList>
            <person name="Baroncelli R."/>
        </authorList>
    </citation>
    <scope>NUCLEOTIDE SEQUENCE</scope>
    <source>
        <strain evidence="1">CIFC_Que2</strain>
    </source>
</reference>
<dbReference type="AlphaFoldDB" id="A0AAD9Y690"/>
<proteinExistence type="predicted"/>
<protein>
    <submittedName>
        <fullName evidence="1">Orotidine-5 -phosphate decarboxylase</fullName>
    </submittedName>
</protein>
<dbReference type="EMBL" id="VYYT01000321">
    <property type="protein sequence ID" value="KAK2743332.1"/>
    <property type="molecule type" value="Genomic_DNA"/>
</dbReference>
<sequence length="283" mass="31754">MLKINHDTVPDWNFDRETEPAHIVEWAHVVSYNMTAGKDTLHALAEEAVRWWGRRHYRVRTLITANIDPAYPFQDDNKFCCREPDGLSTVDCLVNAEVLNRRASHNGGIRLVTTLSQHFEPAPLLHSRCDEPRARASVCTGTEDSLHRGVLIQVLASGNQELEMGSCTQACTTAAGQYKISIMGFVFQNNLDTETGKALSELRSAHSQREKENGDYVVPVMLKDGSLRNESVGFVDILGARIAIVDHRTLKGGNLEVDIDICRRRFWETQLSQTTNQFVSTTT</sequence>